<dbReference type="PANTHER" id="PTHR31609:SF1">
    <property type="entry name" value="CARBOHYDRATE DEACETYLASE"/>
    <property type="match status" value="1"/>
</dbReference>
<evidence type="ECO:0000256" key="5">
    <source>
        <dbReference type="ARBA" id="ARBA00023277"/>
    </source>
</evidence>
<dbReference type="RefSeq" id="WP_256708801.1">
    <property type="nucleotide sequence ID" value="NZ_CP101914.1"/>
</dbReference>
<evidence type="ECO:0000256" key="4">
    <source>
        <dbReference type="ARBA" id="ARBA00022842"/>
    </source>
</evidence>
<keyword evidence="2" id="KW-0479">Metal-binding</keyword>
<evidence type="ECO:0000313" key="6">
    <source>
        <dbReference type="EMBL" id="UUI03767.1"/>
    </source>
</evidence>
<evidence type="ECO:0000256" key="2">
    <source>
        <dbReference type="ARBA" id="ARBA00022723"/>
    </source>
</evidence>
<keyword evidence="4" id="KW-0460">Magnesium</keyword>
<evidence type="ECO:0000256" key="1">
    <source>
        <dbReference type="ARBA" id="ARBA00001946"/>
    </source>
</evidence>
<comment type="cofactor">
    <cofactor evidence="1">
        <name>Mg(2+)</name>
        <dbReference type="ChEBI" id="CHEBI:18420"/>
    </cofactor>
</comment>
<dbReference type="SUPFAM" id="SSF88713">
    <property type="entry name" value="Glycoside hydrolase/deacetylase"/>
    <property type="match status" value="1"/>
</dbReference>
<protein>
    <submittedName>
        <fullName evidence="6">Carbohydrate deacetylase</fullName>
    </submittedName>
</protein>
<organism evidence="6 7">
    <name type="scientific">Oceanobacillus jeddahense</name>
    <dbReference type="NCBI Taxonomy" id="1462527"/>
    <lineage>
        <taxon>Bacteria</taxon>
        <taxon>Bacillati</taxon>
        <taxon>Bacillota</taxon>
        <taxon>Bacilli</taxon>
        <taxon>Bacillales</taxon>
        <taxon>Bacillaceae</taxon>
        <taxon>Oceanobacillus</taxon>
    </lineage>
</organism>
<reference evidence="6" key="1">
    <citation type="submission" date="2022-07" db="EMBL/GenBank/DDBJ databases">
        <title>FELIX.</title>
        <authorList>
            <person name="Wan K.H."/>
            <person name="Park S."/>
            <person name="Lawrence Q."/>
            <person name="Eichenberger J.P."/>
            <person name="Booth B.W."/>
            <person name="Piaggio A.J."/>
            <person name="Chandler J.C."/>
            <person name="Franklin A.B."/>
            <person name="Celniker S.E."/>
        </authorList>
    </citation>
    <scope>NUCLEOTIDE SEQUENCE</scope>
    <source>
        <strain evidence="6">QA-1986 374</strain>
    </source>
</reference>
<gene>
    <name evidence="6" type="ORF">NP439_03470</name>
</gene>
<dbReference type="Pfam" id="PF04794">
    <property type="entry name" value="YdjC"/>
    <property type="match status" value="1"/>
</dbReference>
<dbReference type="CDD" id="cd10803">
    <property type="entry name" value="YdjC_EF3048_like"/>
    <property type="match status" value="1"/>
</dbReference>
<dbReference type="InterPro" id="IPR006879">
    <property type="entry name" value="YdjC-like"/>
</dbReference>
<dbReference type="Gene3D" id="3.20.20.370">
    <property type="entry name" value="Glycoside hydrolase/deacetylase"/>
    <property type="match status" value="1"/>
</dbReference>
<keyword evidence="5" id="KW-0119">Carbohydrate metabolism</keyword>
<dbReference type="InterPro" id="IPR011330">
    <property type="entry name" value="Glyco_hydro/deAcase_b/a-brl"/>
</dbReference>
<evidence type="ECO:0000256" key="3">
    <source>
        <dbReference type="ARBA" id="ARBA00022801"/>
    </source>
</evidence>
<keyword evidence="3" id="KW-0378">Hydrolase</keyword>
<dbReference type="Proteomes" id="UP001059773">
    <property type="component" value="Chromosome"/>
</dbReference>
<dbReference type="EMBL" id="CP101914">
    <property type="protein sequence ID" value="UUI03767.1"/>
    <property type="molecule type" value="Genomic_DNA"/>
</dbReference>
<dbReference type="InterPro" id="IPR022948">
    <property type="entry name" value="COD_ChbG_bac"/>
</dbReference>
<name>A0ABY5JTV7_9BACI</name>
<accession>A0ABY5JTV7</accession>
<proteinExistence type="predicted"/>
<keyword evidence="7" id="KW-1185">Reference proteome</keyword>
<sequence>MRIEINADDFGLTKGVTDGIIQAHQHGCVTSTTLMMNGFATHYAVEKALENPNLKVGIHLVLTWGSPLHPSVPHLMKSDGIFKFTNGFLDMEAPNISEVELEWRAQLDAYLATGLALDHMDSHHHVHGWPPLKNLVIKLAKEYNVPVRYVDSLADHPEICWTDMLWTGFYKEGVTDDLFDVIQKENVSSIEVMTHPGQVDEDLKKVSSYTDARQKEIEILSRIEIPDWAELN</sequence>
<dbReference type="PANTHER" id="PTHR31609">
    <property type="entry name" value="YDJC DEACETYLASE FAMILY MEMBER"/>
    <property type="match status" value="1"/>
</dbReference>
<evidence type="ECO:0000313" key="7">
    <source>
        <dbReference type="Proteomes" id="UP001059773"/>
    </source>
</evidence>